<evidence type="ECO:0000313" key="2">
    <source>
        <dbReference type="EMBL" id="KAB0266756.1"/>
    </source>
</evidence>
<comment type="caution">
    <text evidence="2">The sequence shown here is derived from an EMBL/GenBank/DDBJ whole genome shotgun (WGS) entry which is preliminary data.</text>
</comment>
<dbReference type="Proteomes" id="UP000325684">
    <property type="component" value="Unassembled WGS sequence"/>
</dbReference>
<keyword evidence="3" id="KW-1185">Reference proteome</keyword>
<dbReference type="PANTHER" id="PTHR36509:SF2">
    <property type="entry name" value="BLL3101 PROTEIN"/>
    <property type="match status" value="1"/>
</dbReference>
<dbReference type="AlphaFoldDB" id="A0A5N3PAH1"/>
<name>A0A5N3PAH1_9HYPH</name>
<gene>
    <name evidence="2" type="ORF">FEZ63_12625</name>
</gene>
<sequence length="102" mass="11101">MLIEAPRLGRTFAFSQRDASFVLGVPLVASRPLNIVLGAGRKFAEDGSLTLILSSDECEDEAGKANWLPTPNDQFAPIVRTYVPTAPILNGSYKLPDVERAR</sequence>
<dbReference type="SUPFAM" id="SSF160935">
    <property type="entry name" value="VPA0735-like"/>
    <property type="match status" value="1"/>
</dbReference>
<dbReference type="Gene3D" id="2.60.120.1600">
    <property type="match status" value="1"/>
</dbReference>
<organism evidence="2 3">
    <name type="scientific">Microvirga brassicacearum</name>
    <dbReference type="NCBI Taxonomy" id="2580413"/>
    <lineage>
        <taxon>Bacteria</taxon>
        <taxon>Pseudomonadati</taxon>
        <taxon>Pseudomonadota</taxon>
        <taxon>Alphaproteobacteria</taxon>
        <taxon>Hyphomicrobiales</taxon>
        <taxon>Methylobacteriaceae</taxon>
        <taxon>Microvirga</taxon>
    </lineage>
</organism>
<accession>A0A5N3PAH1</accession>
<protein>
    <submittedName>
        <fullName evidence="2">DUF1214 domain-containing protein</fullName>
    </submittedName>
</protein>
<dbReference type="Pfam" id="PF06742">
    <property type="entry name" value="DUF1214"/>
    <property type="match status" value="1"/>
</dbReference>
<feature type="domain" description="DUF1214" evidence="1">
    <location>
        <begin position="42"/>
        <end position="85"/>
    </location>
</feature>
<evidence type="ECO:0000313" key="3">
    <source>
        <dbReference type="Proteomes" id="UP000325684"/>
    </source>
</evidence>
<dbReference type="PANTHER" id="PTHR36509">
    <property type="entry name" value="BLL3101 PROTEIN"/>
    <property type="match status" value="1"/>
</dbReference>
<dbReference type="EMBL" id="VCMV01000017">
    <property type="protein sequence ID" value="KAB0266756.1"/>
    <property type="molecule type" value="Genomic_DNA"/>
</dbReference>
<proteinExistence type="predicted"/>
<evidence type="ECO:0000259" key="1">
    <source>
        <dbReference type="Pfam" id="PF06742"/>
    </source>
</evidence>
<dbReference type="OrthoDB" id="7372889at2"/>
<dbReference type="InterPro" id="IPR010621">
    <property type="entry name" value="DUF1214"/>
</dbReference>
<reference evidence="2 3" key="1">
    <citation type="journal article" date="2019" name="Microorganisms">
        <title>Genome Insights into the Novel Species Microvirga brassicacearum, a Rapeseed Endophyte with Biotechnological Potential.</title>
        <authorList>
            <person name="Jimenez-Gomez A."/>
            <person name="Saati-Santamaria Z."/>
            <person name="Igual J.M."/>
            <person name="Rivas R."/>
            <person name="Mateos P.F."/>
            <person name="Garcia-Fraile P."/>
        </authorList>
    </citation>
    <scope>NUCLEOTIDE SEQUENCE [LARGE SCALE GENOMIC DNA]</scope>
    <source>
        <strain evidence="2 3">CDVBN77</strain>
    </source>
</reference>